<dbReference type="Pfam" id="PF13489">
    <property type="entry name" value="Methyltransf_23"/>
    <property type="match status" value="1"/>
</dbReference>
<dbReference type="SUPFAM" id="SSF53335">
    <property type="entry name" value="S-adenosyl-L-methionine-dependent methyltransferases"/>
    <property type="match status" value="1"/>
</dbReference>
<dbReference type="Proteomes" id="UP000660554">
    <property type="component" value="Unassembled WGS sequence"/>
</dbReference>
<dbReference type="GeneID" id="86954171"/>
<dbReference type="InterPro" id="IPR029063">
    <property type="entry name" value="SAM-dependent_MTases_sf"/>
</dbReference>
<dbReference type="PANTHER" id="PTHR43861">
    <property type="entry name" value="TRANS-ACONITATE 2-METHYLTRANSFERASE-RELATED"/>
    <property type="match status" value="1"/>
</dbReference>
<dbReference type="Gene3D" id="3.40.50.150">
    <property type="entry name" value="Vaccinia Virus protein VP39"/>
    <property type="match status" value="1"/>
</dbReference>
<organism evidence="1 2">
    <name type="scientific">Streptomyces virginiae</name>
    <name type="common">Streptomyces cinnamonensis</name>
    <dbReference type="NCBI Taxonomy" id="1961"/>
    <lineage>
        <taxon>Bacteria</taxon>
        <taxon>Bacillati</taxon>
        <taxon>Actinomycetota</taxon>
        <taxon>Actinomycetes</taxon>
        <taxon>Kitasatosporales</taxon>
        <taxon>Streptomycetaceae</taxon>
        <taxon>Streptomyces</taxon>
    </lineage>
</organism>
<dbReference type="RefSeq" id="WP_078658701.1">
    <property type="nucleotide sequence ID" value="NZ_BMRU01000069.1"/>
</dbReference>
<proteinExistence type="predicted"/>
<comment type="caution">
    <text evidence="1">The sequence shown here is derived from an EMBL/GenBank/DDBJ whole genome shotgun (WGS) entry which is preliminary data.</text>
</comment>
<dbReference type="EMBL" id="BNDV01000018">
    <property type="protein sequence ID" value="GHI18153.1"/>
    <property type="molecule type" value="Genomic_DNA"/>
</dbReference>
<name>A0ABQ3NZF4_STRVG</name>
<evidence type="ECO:0000313" key="1">
    <source>
        <dbReference type="EMBL" id="GHI18153.1"/>
    </source>
</evidence>
<accession>A0ABQ3NZF4</accession>
<keyword evidence="2" id="KW-1185">Reference proteome</keyword>
<gene>
    <name evidence="1" type="ORF">Scinn_76160</name>
</gene>
<reference evidence="2" key="1">
    <citation type="submission" date="2020-09" db="EMBL/GenBank/DDBJ databases">
        <title>Whole genome shotgun sequence of Streptomyces cinnamonensis NBRC 15873.</title>
        <authorList>
            <person name="Komaki H."/>
            <person name="Tamura T."/>
        </authorList>
    </citation>
    <scope>NUCLEOTIDE SEQUENCE [LARGE SCALE GENOMIC DNA]</scope>
    <source>
        <strain evidence="2">NBRC 15873</strain>
    </source>
</reference>
<evidence type="ECO:0008006" key="3">
    <source>
        <dbReference type="Google" id="ProtNLM"/>
    </source>
</evidence>
<evidence type="ECO:0000313" key="2">
    <source>
        <dbReference type="Proteomes" id="UP000660554"/>
    </source>
</evidence>
<dbReference type="CDD" id="cd02440">
    <property type="entry name" value="AdoMet_MTases"/>
    <property type="match status" value="1"/>
</dbReference>
<sequence>MSAGPALAATSATVPLASPQPRLLYDACPLCSDADISVLRTGDCSRHPLYKPVVAPVMTWMRCAACGHVFTDGYFSDEVSAEIFSATNPNQQPGAGFEQNRYLSARIVERVARFVPDGRWLDVGFGNGSLLFTAEEWGFEPHGLDLRPSTAEGLRRLGIEAHCADLTVLDAPGRYSVISLADVLEHMPYPGEGLAAAHRLLRDGGVVFASMPHYDCSVWRLLDAAEANPYWGELEHFHNFSRRRLYELMEEHGFEPLHYAVSERYRACMEVIARRV</sequence>
<protein>
    <recommendedName>
        <fullName evidence="3">2-polyprenyl-3-methyl-5-hydroxy-6-metoxy-1, 4-benzoquinol methylase</fullName>
    </recommendedName>
</protein>